<dbReference type="Gene3D" id="1.25.10.10">
    <property type="entry name" value="Leucine-rich Repeat Variant"/>
    <property type="match status" value="1"/>
</dbReference>
<dbReference type="STRING" id="230819.A0A5C3LBC9"/>
<dbReference type="SMART" id="SM00913">
    <property type="entry name" value="IBN_N"/>
    <property type="match status" value="1"/>
</dbReference>
<dbReference type="Pfam" id="PF24138">
    <property type="entry name" value="TPR_TNPO3_IPO13_2nd"/>
    <property type="match status" value="1"/>
</dbReference>
<reference evidence="2 3" key="1">
    <citation type="journal article" date="2019" name="Nat. Ecol. Evol.">
        <title>Megaphylogeny resolves global patterns of mushroom evolution.</title>
        <authorList>
            <person name="Varga T."/>
            <person name="Krizsan K."/>
            <person name="Foldi C."/>
            <person name="Dima B."/>
            <person name="Sanchez-Garcia M."/>
            <person name="Sanchez-Ramirez S."/>
            <person name="Szollosi G.J."/>
            <person name="Szarkandi J.G."/>
            <person name="Papp V."/>
            <person name="Albert L."/>
            <person name="Andreopoulos W."/>
            <person name="Angelini C."/>
            <person name="Antonin V."/>
            <person name="Barry K.W."/>
            <person name="Bougher N.L."/>
            <person name="Buchanan P."/>
            <person name="Buyck B."/>
            <person name="Bense V."/>
            <person name="Catcheside P."/>
            <person name="Chovatia M."/>
            <person name="Cooper J."/>
            <person name="Damon W."/>
            <person name="Desjardin D."/>
            <person name="Finy P."/>
            <person name="Geml J."/>
            <person name="Haridas S."/>
            <person name="Hughes K."/>
            <person name="Justo A."/>
            <person name="Karasinski D."/>
            <person name="Kautmanova I."/>
            <person name="Kiss B."/>
            <person name="Kocsube S."/>
            <person name="Kotiranta H."/>
            <person name="LaButti K.M."/>
            <person name="Lechner B.E."/>
            <person name="Liimatainen K."/>
            <person name="Lipzen A."/>
            <person name="Lukacs Z."/>
            <person name="Mihaltcheva S."/>
            <person name="Morgado L.N."/>
            <person name="Niskanen T."/>
            <person name="Noordeloos M.E."/>
            <person name="Ohm R.A."/>
            <person name="Ortiz-Santana B."/>
            <person name="Ovrebo C."/>
            <person name="Racz N."/>
            <person name="Riley R."/>
            <person name="Savchenko A."/>
            <person name="Shiryaev A."/>
            <person name="Soop K."/>
            <person name="Spirin V."/>
            <person name="Szebenyi C."/>
            <person name="Tomsovsky M."/>
            <person name="Tulloss R.E."/>
            <person name="Uehling J."/>
            <person name="Grigoriev I.V."/>
            <person name="Vagvolgyi C."/>
            <person name="Papp T."/>
            <person name="Martin F.M."/>
            <person name="Miettinen O."/>
            <person name="Hibbett D.S."/>
            <person name="Nagy L.G."/>
        </authorList>
    </citation>
    <scope>NUCLEOTIDE SEQUENCE [LARGE SCALE GENOMIC DNA]</scope>
    <source>
        <strain evidence="2 3">CBS 121175</strain>
    </source>
</reference>
<dbReference type="Proteomes" id="UP000307440">
    <property type="component" value="Unassembled WGS sequence"/>
</dbReference>
<dbReference type="InterPro" id="IPR057941">
    <property type="entry name" value="TPR_TNPO3_IPO13_2nd"/>
</dbReference>
<dbReference type="GO" id="GO:0031267">
    <property type="term" value="F:small GTPase binding"/>
    <property type="evidence" value="ECO:0007669"/>
    <property type="project" value="InterPro"/>
</dbReference>
<dbReference type="SUPFAM" id="SSF48371">
    <property type="entry name" value="ARM repeat"/>
    <property type="match status" value="1"/>
</dbReference>
<keyword evidence="3" id="KW-1185">Reference proteome</keyword>
<dbReference type="PANTHER" id="PTHR12363">
    <property type="entry name" value="TRANSPORTIN 3 AND IMPORTIN 13"/>
    <property type="match status" value="1"/>
</dbReference>
<dbReference type="OrthoDB" id="435593at2759"/>
<dbReference type="InterPro" id="IPR013598">
    <property type="entry name" value="Exportin-1/Importin-b-like"/>
</dbReference>
<proteinExistence type="predicted"/>
<dbReference type="Pfam" id="PF08389">
    <property type="entry name" value="Xpo1"/>
    <property type="match status" value="1"/>
</dbReference>
<feature type="domain" description="Importin N-terminal" evidence="1">
    <location>
        <begin position="26"/>
        <end position="95"/>
    </location>
</feature>
<dbReference type="InterPro" id="IPR051345">
    <property type="entry name" value="Importin_beta-like_NTR"/>
</dbReference>
<evidence type="ECO:0000313" key="3">
    <source>
        <dbReference type="Proteomes" id="UP000307440"/>
    </source>
</evidence>
<gene>
    <name evidence="2" type="ORF">FA15DRAFT_662312</name>
</gene>
<accession>A0A5C3LBC9</accession>
<name>A0A5C3LBC9_COPMA</name>
<organism evidence="2 3">
    <name type="scientific">Coprinopsis marcescibilis</name>
    <name type="common">Agaric fungus</name>
    <name type="synonym">Psathyrella marcescibilis</name>
    <dbReference type="NCBI Taxonomy" id="230819"/>
    <lineage>
        <taxon>Eukaryota</taxon>
        <taxon>Fungi</taxon>
        <taxon>Dikarya</taxon>
        <taxon>Basidiomycota</taxon>
        <taxon>Agaricomycotina</taxon>
        <taxon>Agaricomycetes</taxon>
        <taxon>Agaricomycetidae</taxon>
        <taxon>Agaricales</taxon>
        <taxon>Agaricineae</taxon>
        <taxon>Psathyrellaceae</taxon>
        <taxon>Coprinopsis</taxon>
    </lineage>
</organism>
<dbReference type="AlphaFoldDB" id="A0A5C3LBC9"/>
<evidence type="ECO:0000259" key="1">
    <source>
        <dbReference type="PROSITE" id="PS50166"/>
    </source>
</evidence>
<dbReference type="Pfam" id="PF24140">
    <property type="entry name" value="TPR_TNPO3_IPO13_3rd"/>
    <property type="match status" value="1"/>
</dbReference>
<dbReference type="PROSITE" id="PS50166">
    <property type="entry name" value="IMPORTIN_B_NT"/>
    <property type="match status" value="1"/>
</dbReference>
<dbReference type="PANTHER" id="PTHR12363:SF53">
    <property type="entry name" value="MRNA TRANSPORT REGULATOR MTR10"/>
    <property type="match status" value="1"/>
</dbReference>
<dbReference type="GO" id="GO:0005737">
    <property type="term" value="C:cytoplasm"/>
    <property type="evidence" value="ECO:0007669"/>
    <property type="project" value="TreeGrafter"/>
</dbReference>
<dbReference type="Pfam" id="PF03810">
    <property type="entry name" value="IBN_N"/>
    <property type="match status" value="1"/>
</dbReference>
<dbReference type="InterPro" id="IPR057942">
    <property type="entry name" value="TPR_TNPO3_IPO13_3rd"/>
</dbReference>
<protein>
    <submittedName>
        <fullName evidence="2">mRNA transport regulator</fullName>
    </submittedName>
</protein>
<dbReference type="InterPro" id="IPR011989">
    <property type="entry name" value="ARM-like"/>
</dbReference>
<dbReference type="EMBL" id="ML210146">
    <property type="protein sequence ID" value="TFK30359.1"/>
    <property type="molecule type" value="Genomic_DNA"/>
</dbReference>
<dbReference type="GO" id="GO:0006606">
    <property type="term" value="P:protein import into nucleus"/>
    <property type="evidence" value="ECO:0007669"/>
    <property type="project" value="TreeGrafter"/>
</dbReference>
<dbReference type="InterPro" id="IPR016024">
    <property type="entry name" value="ARM-type_fold"/>
</dbReference>
<evidence type="ECO:0000313" key="2">
    <source>
        <dbReference type="EMBL" id="TFK30359.1"/>
    </source>
</evidence>
<sequence length="932" mass="104138">MADIQALLSALDVFSRAPDKASLESANSWLQDFQRLTQPEAWAACNVLLQSPDSPVPAKLFAAQTFRSKVTYDLHQVAPENLSSLRDTIIAALHKYHTGPRNVIIQLCLALAGLALQLPSWENPVQHMMQSFGTNADTVPIFLQFLTTLPEELTGNAKIPVTDDEYRERATALMTDNAKKLLELLSMYYGATGVTPTLRLQIFQCLRSWLVAGEITAYDFVQTPLFLGVFESLAADDLFESAVDVICEVIHETQELEDNMNVIEAIVPRLIELKPDLTKYHDDPDRIRGYARIFTEAGETYRLLILEHPDTFFPLVEAIGVCSAYPDLDIVPVTFPFWMRLAQNIGKRQSISPLFLDAYRSLMGVVINHLHFPSDTATMSDQETDAFRSFRHVMGDTLKDCCFVLRPETCLLATYQMITTALARGPEGVSWQAIEAPLFALRSMGAEVDPNDNVAVPQIMDLIPSLPDHPKVQYAALLIIARYTEWIAVHPNYLTPQLQYVSAGFETGDPEVCAAAGQALKYICQDCKSLLIDFLPTLHTFLGTTGTKLLQEDRKQVYEAIAHVISAMKPNAAAESLKTFSLDILAQVHSLSLKTTPPTKEEMEVVINGLENLEILLKFYGRFGEDIPPACEKTCLQAWEVLDPFLVKFGNNLDVVDIVTQVLRRGLDLFGDSALSVAPAVVARMSFSFESTGLASYLWVPGKIISRFGNDEDPQLRGSFKEFYERSTQKVVSFLQTKAPREIPDVLEDYIQTLTQLVDLAPDIFFESSSFPLAFRAALGGLQVVHSDVIFVSLRLFQAILTHECLEPRTTPPPPKFPIYLAAIKHTIEKEGFSLLGCLLTGLIGDFPEEFTTDVVTVFRALCKGWPTQMIAWLPPILEQIPATTISPSDKQKFLEEVQVAVNTFQFEKVRYGILLLTRAARKTRERRRNGV</sequence>
<dbReference type="InterPro" id="IPR001494">
    <property type="entry name" value="Importin-beta_N"/>
</dbReference>